<accession>A0A6V7U0T5</accession>
<sequence length="55" mass="6422">MQIQRQHKNFPLELLVDIFKATDGAILVTLPICKKFLSSEQLMKFEKLWISCVNN</sequence>
<dbReference type="AlphaFoldDB" id="A0A6V7U0T5"/>
<gene>
    <name evidence="1" type="ORF">MENT_LOCUS6852</name>
</gene>
<evidence type="ECO:0000313" key="1">
    <source>
        <dbReference type="EMBL" id="CAD2141427.1"/>
    </source>
</evidence>
<comment type="caution">
    <text evidence="1">The sequence shown here is derived from an EMBL/GenBank/DDBJ whole genome shotgun (WGS) entry which is preliminary data.</text>
</comment>
<reference evidence="1 2" key="1">
    <citation type="submission" date="2020-08" db="EMBL/GenBank/DDBJ databases">
        <authorList>
            <person name="Koutsovoulos G."/>
            <person name="Danchin GJ E."/>
        </authorList>
    </citation>
    <scope>NUCLEOTIDE SEQUENCE [LARGE SCALE GENOMIC DNA]</scope>
</reference>
<organism evidence="1 2">
    <name type="scientific">Meloidogyne enterolobii</name>
    <name type="common">Root-knot nematode worm</name>
    <name type="synonym">Meloidogyne mayaguensis</name>
    <dbReference type="NCBI Taxonomy" id="390850"/>
    <lineage>
        <taxon>Eukaryota</taxon>
        <taxon>Metazoa</taxon>
        <taxon>Ecdysozoa</taxon>
        <taxon>Nematoda</taxon>
        <taxon>Chromadorea</taxon>
        <taxon>Rhabditida</taxon>
        <taxon>Tylenchina</taxon>
        <taxon>Tylenchomorpha</taxon>
        <taxon>Tylenchoidea</taxon>
        <taxon>Meloidogynidae</taxon>
        <taxon>Meloidogyninae</taxon>
        <taxon>Meloidogyne</taxon>
    </lineage>
</organism>
<dbReference type="EMBL" id="CAJEWN010000027">
    <property type="protein sequence ID" value="CAD2141427.1"/>
    <property type="molecule type" value="Genomic_DNA"/>
</dbReference>
<evidence type="ECO:0000313" key="2">
    <source>
        <dbReference type="Proteomes" id="UP000580250"/>
    </source>
</evidence>
<proteinExistence type="predicted"/>
<dbReference type="Proteomes" id="UP000580250">
    <property type="component" value="Unassembled WGS sequence"/>
</dbReference>
<protein>
    <submittedName>
        <fullName evidence="1">Uncharacterized protein</fullName>
    </submittedName>
</protein>
<name>A0A6V7U0T5_MELEN</name>